<organism evidence="6 7">
    <name type="scientific">Bernardetia litoralis (strain ATCC 23117 / DSM 6794 / NBRC 15988 / NCIMB 1366 / Fx l1 / Sio-4)</name>
    <name type="common">Flexibacter litoralis</name>
    <dbReference type="NCBI Taxonomy" id="880071"/>
    <lineage>
        <taxon>Bacteria</taxon>
        <taxon>Pseudomonadati</taxon>
        <taxon>Bacteroidota</taxon>
        <taxon>Cytophagia</taxon>
        <taxon>Cytophagales</taxon>
        <taxon>Bernardetiaceae</taxon>
        <taxon>Bernardetia</taxon>
    </lineage>
</organism>
<dbReference type="Pfam" id="PF13545">
    <property type="entry name" value="HTH_Crp_2"/>
    <property type="match status" value="1"/>
</dbReference>
<evidence type="ECO:0000313" key="6">
    <source>
        <dbReference type="EMBL" id="AFM03102.1"/>
    </source>
</evidence>
<evidence type="ECO:0000256" key="2">
    <source>
        <dbReference type="ARBA" id="ARBA00023125"/>
    </source>
</evidence>
<dbReference type="SUPFAM" id="SSF46785">
    <property type="entry name" value="Winged helix' DNA-binding domain"/>
    <property type="match status" value="1"/>
</dbReference>
<name>I4AGL7_BERLS</name>
<feature type="domain" description="Cyclic nucleotide-binding" evidence="4">
    <location>
        <begin position="21"/>
        <end position="141"/>
    </location>
</feature>
<sequence>MRKKKVEFPKCETCPKRTASVFCDLSEEEVTNMSANKGCNFYKRGQNLFYEGSRAIGVHCIYEGKVKLTKLGIDGKEQIVKIASDGEVLGYNSLLSQMPYNISAEALDDAVVCFLPTSTFSELIDNNKDFPRKMMQVMAKDTQDMEQRLTNWMQKSVRERLAEVLLLLHNRYQDKEKPQVIDVRLSREEIANLVGTATESAIRYLSELNTDKIIQLKGKEIIILDREKLLKVANIDMV</sequence>
<accession>I4AGL7</accession>
<dbReference type="InterPro" id="IPR012318">
    <property type="entry name" value="HTH_CRP"/>
</dbReference>
<keyword evidence="3" id="KW-0804">Transcription</keyword>
<evidence type="ECO:0000256" key="3">
    <source>
        <dbReference type="ARBA" id="ARBA00023163"/>
    </source>
</evidence>
<dbReference type="Gene3D" id="2.60.120.10">
    <property type="entry name" value="Jelly Rolls"/>
    <property type="match status" value="1"/>
</dbReference>
<feature type="domain" description="HTH crp-type" evidence="5">
    <location>
        <begin position="155"/>
        <end position="227"/>
    </location>
</feature>
<dbReference type="RefSeq" id="WP_014796561.1">
    <property type="nucleotide sequence ID" value="NC_018018.1"/>
</dbReference>
<dbReference type="PANTHER" id="PTHR24567:SF74">
    <property type="entry name" value="HTH-TYPE TRANSCRIPTIONAL REGULATOR ARCR"/>
    <property type="match status" value="1"/>
</dbReference>
<dbReference type="InterPro" id="IPR036390">
    <property type="entry name" value="WH_DNA-bd_sf"/>
</dbReference>
<dbReference type="SMART" id="SM00419">
    <property type="entry name" value="HTH_CRP"/>
    <property type="match status" value="1"/>
</dbReference>
<proteinExistence type="predicted"/>
<dbReference type="PROSITE" id="PS51063">
    <property type="entry name" value="HTH_CRP_2"/>
    <property type="match status" value="1"/>
</dbReference>
<dbReference type="Proteomes" id="UP000006054">
    <property type="component" value="Chromosome"/>
</dbReference>
<dbReference type="InterPro" id="IPR000595">
    <property type="entry name" value="cNMP-bd_dom"/>
</dbReference>
<dbReference type="EMBL" id="CP003345">
    <property type="protein sequence ID" value="AFM03102.1"/>
    <property type="molecule type" value="Genomic_DNA"/>
</dbReference>
<dbReference type="KEGG" id="fli:Fleli_0638"/>
<dbReference type="GO" id="GO:0005829">
    <property type="term" value="C:cytosol"/>
    <property type="evidence" value="ECO:0007669"/>
    <property type="project" value="TreeGrafter"/>
</dbReference>
<evidence type="ECO:0000256" key="1">
    <source>
        <dbReference type="ARBA" id="ARBA00023015"/>
    </source>
</evidence>
<dbReference type="PATRIC" id="fig|880071.3.peg.605"/>
<dbReference type="STRING" id="880071.Fleli_0638"/>
<keyword evidence="2" id="KW-0238">DNA-binding</keyword>
<dbReference type="InterPro" id="IPR018490">
    <property type="entry name" value="cNMP-bd_dom_sf"/>
</dbReference>
<dbReference type="PANTHER" id="PTHR24567">
    <property type="entry name" value="CRP FAMILY TRANSCRIPTIONAL REGULATORY PROTEIN"/>
    <property type="match status" value="1"/>
</dbReference>
<reference evidence="7" key="1">
    <citation type="submission" date="2012-06" db="EMBL/GenBank/DDBJ databases">
        <title>The complete genome of Flexibacter litoralis DSM 6794.</title>
        <authorList>
            <person name="Lucas S."/>
            <person name="Copeland A."/>
            <person name="Lapidus A."/>
            <person name="Glavina del Rio T."/>
            <person name="Dalin E."/>
            <person name="Tice H."/>
            <person name="Bruce D."/>
            <person name="Goodwin L."/>
            <person name="Pitluck S."/>
            <person name="Peters L."/>
            <person name="Ovchinnikova G."/>
            <person name="Lu M."/>
            <person name="Kyrpides N."/>
            <person name="Mavromatis K."/>
            <person name="Ivanova N."/>
            <person name="Brettin T."/>
            <person name="Detter J.C."/>
            <person name="Han C."/>
            <person name="Larimer F."/>
            <person name="Land M."/>
            <person name="Hauser L."/>
            <person name="Markowitz V."/>
            <person name="Cheng J.-F."/>
            <person name="Hugenholtz P."/>
            <person name="Woyke T."/>
            <person name="Wu D."/>
            <person name="Spring S."/>
            <person name="Lang E."/>
            <person name="Kopitz M."/>
            <person name="Brambilla E."/>
            <person name="Klenk H.-P."/>
            <person name="Eisen J.A."/>
        </authorList>
    </citation>
    <scope>NUCLEOTIDE SEQUENCE [LARGE SCALE GENOMIC DNA]</scope>
    <source>
        <strain evidence="7">ATCC 23117 / DSM 6794 / NBRC 15988 / NCIMB 1366 / Sio-4</strain>
    </source>
</reference>
<protein>
    <submittedName>
        <fullName evidence="6">cAMP-binding protein</fullName>
    </submittedName>
</protein>
<gene>
    <name evidence="6" type="ordered locus">Fleli_0638</name>
</gene>
<evidence type="ECO:0000259" key="4">
    <source>
        <dbReference type="PROSITE" id="PS50042"/>
    </source>
</evidence>
<dbReference type="Pfam" id="PF00027">
    <property type="entry name" value="cNMP_binding"/>
    <property type="match status" value="1"/>
</dbReference>
<dbReference type="InterPro" id="IPR050397">
    <property type="entry name" value="Env_Response_Regulators"/>
</dbReference>
<evidence type="ECO:0000259" key="5">
    <source>
        <dbReference type="PROSITE" id="PS51063"/>
    </source>
</evidence>
<dbReference type="HOGENOM" id="CLU_075053_0_3_10"/>
<dbReference type="InterPro" id="IPR014710">
    <property type="entry name" value="RmlC-like_jellyroll"/>
</dbReference>
<dbReference type="AlphaFoldDB" id="I4AGL7"/>
<dbReference type="SMART" id="SM00100">
    <property type="entry name" value="cNMP"/>
    <property type="match status" value="1"/>
</dbReference>
<keyword evidence="7" id="KW-1185">Reference proteome</keyword>
<dbReference type="InterPro" id="IPR036388">
    <property type="entry name" value="WH-like_DNA-bd_sf"/>
</dbReference>
<dbReference type="OrthoDB" id="9127033at2"/>
<dbReference type="Gene3D" id="1.10.10.10">
    <property type="entry name" value="Winged helix-like DNA-binding domain superfamily/Winged helix DNA-binding domain"/>
    <property type="match status" value="1"/>
</dbReference>
<dbReference type="PROSITE" id="PS50042">
    <property type="entry name" value="CNMP_BINDING_3"/>
    <property type="match status" value="1"/>
</dbReference>
<dbReference type="SUPFAM" id="SSF51206">
    <property type="entry name" value="cAMP-binding domain-like"/>
    <property type="match status" value="1"/>
</dbReference>
<dbReference type="eggNOG" id="COG0664">
    <property type="taxonomic scope" value="Bacteria"/>
</dbReference>
<evidence type="ECO:0000313" key="7">
    <source>
        <dbReference type="Proteomes" id="UP000006054"/>
    </source>
</evidence>
<dbReference type="GO" id="GO:0003700">
    <property type="term" value="F:DNA-binding transcription factor activity"/>
    <property type="evidence" value="ECO:0007669"/>
    <property type="project" value="TreeGrafter"/>
</dbReference>
<keyword evidence="1" id="KW-0805">Transcription regulation</keyword>
<dbReference type="GO" id="GO:0003677">
    <property type="term" value="F:DNA binding"/>
    <property type="evidence" value="ECO:0007669"/>
    <property type="project" value="UniProtKB-KW"/>
</dbReference>
<dbReference type="CDD" id="cd00038">
    <property type="entry name" value="CAP_ED"/>
    <property type="match status" value="1"/>
</dbReference>